<sequence>MSASVAARRPGRPAAAILFLAALLAAALGAAVPARGQELQSVFHHGPGAGPYYAGTALALTNAVDRTLPNGVRQIQGHLSYFFAVTVNNERRASCKWRTYTFHDAPSEFQMANRYGAGNNVQRGREISITLNQETIDASQTQVGQDYVRIYTAQNAPRGIHTLVISIAGSERLSTTRPCNNQAGTVHWTITIADQYETINGNDNTALSVFKPDELINAAARTDTGLKYKRSIAACREIDVSLAPGSPDYLEIVRYAWTGVPSAVTALAPVRMEGTQSDHVQLFFKPQADTPADTTVMVTIQGKATGNAQLCAGFGNSPPDLVVWALTLGTSSWPKQDQHSSSAKQAFSPILIEAADQDPQRNTGLAFHRAPGDCDFVDVRLGTNTPSYLELVRASDTAVVGRGSSFSNVRMDDDHADDNHVRLFFKANMRPAEGTTLNIDLIAEANSTSCASSTVGALTTAWKVTLGSPAGWVREGSDRTGPTLQHIDTVNENLADQRGTSLTGLRFMRRNSACSDVALSLANFTDRFGLIQHSGLSGGVLENSIGRVRITDNRSDYVWVAFRRGYTWTQETTLTVTLVASAADGCTHEDYPRPTTIAYTLEMYANQAVWQAGPAHNVAASQVFGAPEVLASTVEIDTGIKIQRASAGCTVAKVEQHGAVLRQHFQLYRYRGDARTPASQTANIHTLTATMALTGVSDHVRLFIKAGSTLDANTTLNLEISTDHLCPYPIDPRLIPPTADGVTVTVQLTVAAAQWSALSDNALTATSSFDRKHLAVRGGRSIPTDTGVRVHYSSLPCKFVDAELLNATDVLALARHRANGAGVGGPGSSQVNMRMEAGHADDLHLRLKFTDAPPAGALTATISLGANESSCTPVNSNPPPLTLAVTLTATDAAWATLSLNALTPNSSFDRKLIAGTTPVDTAVRLHYSSTACRYTDVALLNATAALELARHAADGTADGAGAGAASLAAVRMEEDEAEDRHVRLRFKAGESLEAGVITVSLRVGASAASCTPIEFNPAPFTLSFTLTLAEAPWLTLSLNALTPQATYGQSALAGSSPTDTAVRLHYSSTTCRYTDVGLEAGADLLELAQHAADGTAAGAAAATLAAVRMEEGVAADRHVRLRFKAGLSAPEGDLTIAVRVAANAASCTPVDLNPPPFTLAFTVEVLDDLDDAPTISLSATEANLVPGFVLREAAVGIRASATDDDDDDVAFTLRGRTAAGVDVNSLFLLTLSGGSYELRVRQRVSLMAEARYTLVFVATDDVVSDRGVLTAEATVMIQILGRSTEAAPTAALNAGGAAARAIGVTSIDAVLDRPVDVGDGMPSLALLEMLAAKEAELESGDIDLREFLAGQSFALPLNAADAGGGPIGVWFHASSKQIGGEADDVYTEGDVFSSRIGVDARLGTFLFGASYGIHDASSTYAYDADRDEVLGEYELALQIVQPYLSVDLAGMRLAAAAGAGVGEITLTPEGDPVIERDVDYLGYSLGLVQRIDLFAGGELRMRGSYASGDLDVDQPESAASMDSQSSSLRLALAYAHAIEFGTDSSLSPFLEAGYLSLWGDGDIGNSYLVAGGLEYAGGPLRASGSYQEALGDEVTLSGFELSFRFNPRAGGLGLGLDANPGYGLTGAEKMLADLGAGDPLALDADGGGLRGGAGVSYGLAVDGGLLTPYGRWSVDAGRELGLRLRAGERRSWALGYGAAADELKIEYRLGE</sequence>
<evidence type="ECO:0000313" key="2">
    <source>
        <dbReference type="EMBL" id="MBF2735732.1"/>
    </source>
</evidence>
<organism evidence="2 3">
    <name type="scientific">Candidatus Amphirhobacter heronislandensis</name>
    <dbReference type="NCBI Taxonomy" id="1732024"/>
    <lineage>
        <taxon>Bacteria</taxon>
        <taxon>Pseudomonadati</taxon>
        <taxon>Pseudomonadota</taxon>
        <taxon>Gammaproteobacteria</taxon>
        <taxon>Candidatus Tethybacterales</taxon>
        <taxon>Candidatus Tethybacteraceae</taxon>
        <taxon>Candidatus Amphirhobacter</taxon>
    </lineage>
</organism>
<gene>
    <name evidence="2" type="ORF">ISN26_06645</name>
</gene>
<dbReference type="GO" id="GO:0007156">
    <property type="term" value="P:homophilic cell adhesion via plasma membrane adhesion molecules"/>
    <property type="evidence" value="ECO:0007669"/>
    <property type="project" value="InterPro"/>
</dbReference>
<reference evidence="2" key="1">
    <citation type="submission" date="2020-10" db="EMBL/GenBank/DDBJ databases">
        <title>An improved Amphimedon queenslandica hologenome assembly reveals how three proteobacterial symbionts can extend the metabolic phenotypic of their marine sponge host.</title>
        <authorList>
            <person name="Degnan B."/>
            <person name="Degnan S."/>
            <person name="Xiang X."/>
        </authorList>
    </citation>
    <scope>NUCLEOTIDE SEQUENCE</scope>
    <source>
        <strain evidence="2">AqS2</strain>
    </source>
</reference>
<dbReference type="GO" id="GO:0005509">
    <property type="term" value="F:calcium ion binding"/>
    <property type="evidence" value="ECO:0007669"/>
    <property type="project" value="InterPro"/>
</dbReference>
<accession>A0A930UG19</accession>
<dbReference type="Proteomes" id="UP000604381">
    <property type="component" value="Unassembled WGS sequence"/>
</dbReference>
<keyword evidence="3" id="KW-1185">Reference proteome</keyword>
<evidence type="ECO:0000259" key="1">
    <source>
        <dbReference type="PROSITE" id="PS50268"/>
    </source>
</evidence>
<proteinExistence type="predicted"/>
<protein>
    <recommendedName>
        <fullName evidence="1">Cadherin domain-containing protein</fullName>
    </recommendedName>
</protein>
<evidence type="ECO:0000313" key="3">
    <source>
        <dbReference type="Proteomes" id="UP000604381"/>
    </source>
</evidence>
<dbReference type="InterPro" id="IPR002126">
    <property type="entry name" value="Cadherin-like_dom"/>
</dbReference>
<feature type="domain" description="Cadherin" evidence="1">
    <location>
        <begin position="1171"/>
        <end position="1290"/>
    </location>
</feature>
<dbReference type="GO" id="GO:0016020">
    <property type="term" value="C:membrane"/>
    <property type="evidence" value="ECO:0007669"/>
    <property type="project" value="InterPro"/>
</dbReference>
<name>A0A930UG19_9GAMM</name>
<dbReference type="EMBL" id="JADHEI010000050">
    <property type="protein sequence ID" value="MBF2735732.1"/>
    <property type="molecule type" value="Genomic_DNA"/>
</dbReference>
<dbReference type="PROSITE" id="PS50268">
    <property type="entry name" value="CADHERIN_2"/>
    <property type="match status" value="1"/>
</dbReference>
<comment type="caution">
    <text evidence="2">The sequence shown here is derived from an EMBL/GenBank/DDBJ whole genome shotgun (WGS) entry which is preliminary data.</text>
</comment>